<dbReference type="RefSeq" id="WP_262885558.1">
    <property type="nucleotide sequence ID" value="NZ_LR733271.1"/>
</dbReference>
<evidence type="ECO:0000313" key="3">
    <source>
        <dbReference type="Proteomes" id="UP000430202"/>
    </source>
</evidence>
<evidence type="ECO:0000256" key="1">
    <source>
        <dbReference type="SAM" id="MobiDB-lite"/>
    </source>
</evidence>
<keyword evidence="3" id="KW-1185">Reference proteome</keyword>
<proteinExistence type="predicted"/>
<dbReference type="AlphaFoldDB" id="A0A653S862"/>
<feature type="region of interest" description="Disordered" evidence="1">
    <location>
        <begin position="1"/>
        <end position="41"/>
    </location>
</feature>
<organism evidence="2 3">
    <name type="scientific">Maribacter litoralis</name>
    <dbReference type="NCBI Taxonomy" id="2059726"/>
    <lineage>
        <taxon>Bacteria</taxon>
        <taxon>Pseudomonadati</taxon>
        <taxon>Bacteroidota</taxon>
        <taxon>Flavobacteriia</taxon>
        <taxon>Flavobacteriales</taxon>
        <taxon>Flavobacteriaceae</taxon>
        <taxon>Maribacter</taxon>
    </lineage>
</organism>
<feature type="compositionally biased region" description="Basic and acidic residues" evidence="1">
    <location>
        <begin position="1"/>
        <end position="18"/>
    </location>
</feature>
<accession>A0A653S862</accession>
<evidence type="ECO:0000313" key="2">
    <source>
        <dbReference type="EMBL" id="VXB64526.1"/>
    </source>
</evidence>
<protein>
    <submittedName>
        <fullName evidence="2">Uncharacterized protein</fullName>
    </submittedName>
</protein>
<dbReference type="Proteomes" id="UP000430202">
    <property type="component" value="Unassembled WGS sequence"/>
</dbReference>
<reference evidence="2 3" key="1">
    <citation type="submission" date="2019-10" db="EMBL/GenBank/DDBJ databases">
        <authorList>
            <person name="Karimi E."/>
        </authorList>
    </citation>
    <scope>NUCLEOTIDE SEQUENCE [LARGE SCALE GENOMIC DNA]</scope>
    <source>
        <strain evidence="2">Maribacter sp. 151</strain>
    </source>
</reference>
<name>A0A653S862_9FLAO</name>
<dbReference type="EMBL" id="CABWLR010000003">
    <property type="protein sequence ID" value="VXB64526.1"/>
    <property type="molecule type" value="Genomic_DNA"/>
</dbReference>
<sequence>MLSKVKNIENREERERIAPHAKRKRSTLRVASSEQRKKSNN</sequence>
<gene>
    <name evidence="2" type="ORF">MARI151_30240</name>
</gene>